<evidence type="ECO:0000256" key="2">
    <source>
        <dbReference type="ARBA" id="ARBA00023002"/>
    </source>
</evidence>
<dbReference type="EMBL" id="CP034550">
    <property type="protein sequence ID" value="QFZ19992.1"/>
    <property type="molecule type" value="Genomic_DNA"/>
</dbReference>
<dbReference type="AlphaFoldDB" id="A0A5Q0H2R0"/>
<evidence type="ECO:0000256" key="1">
    <source>
        <dbReference type="ARBA" id="ARBA00006484"/>
    </source>
</evidence>
<protein>
    <submittedName>
        <fullName evidence="3">Short chain dehydrogenase</fullName>
    </submittedName>
</protein>
<name>A0A5Q0H2R0_SACSY</name>
<organism evidence="3 4">
    <name type="scientific">Saccharothrix syringae</name>
    <name type="common">Nocardiopsis syringae</name>
    <dbReference type="NCBI Taxonomy" id="103733"/>
    <lineage>
        <taxon>Bacteria</taxon>
        <taxon>Bacillati</taxon>
        <taxon>Actinomycetota</taxon>
        <taxon>Actinomycetes</taxon>
        <taxon>Pseudonocardiales</taxon>
        <taxon>Pseudonocardiaceae</taxon>
        <taxon>Saccharothrix</taxon>
    </lineage>
</organism>
<dbReference type="SUPFAM" id="SSF51735">
    <property type="entry name" value="NAD(P)-binding Rossmann-fold domains"/>
    <property type="match status" value="1"/>
</dbReference>
<dbReference type="CDD" id="cd11731">
    <property type="entry name" value="Lin1944_like_SDR_c"/>
    <property type="match status" value="1"/>
</dbReference>
<evidence type="ECO:0000313" key="3">
    <source>
        <dbReference type="EMBL" id="QFZ19992.1"/>
    </source>
</evidence>
<proteinExistence type="inferred from homology"/>
<dbReference type="NCBIfam" id="NF005754">
    <property type="entry name" value="PRK07578.1"/>
    <property type="match status" value="1"/>
</dbReference>
<reference evidence="4" key="1">
    <citation type="journal article" date="2021" name="Curr. Microbiol.">
        <title>Complete genome of nocamycin-producing strain Saccharothrix syringae NRRL B-16468 reveals the biosynthetic potential for secondary metabolites.</title>
        <authorList>
            <person name="Mo X."/>
            <person name="Yang S."/>
        </authorList>
    </citation>
    <scope>NUCLEOTIDE SEQUENCE [LARGE SCALE GENOMIC DNA]</scope>
    <source>
        <strain evidence="4">ATCC 51364 / DSM 43886 / JCM 6844 / KCTC 9398 / NBRC 14523 / NRRL B-16468 / INA 2240</strain>
    </source>
</reference>
<dbReference type="InterPro" id="IPR036291">
    <property type="entry name" value="NAD(P)-bd_dom_sf"/>
</dbReference>
<dbReference type="KEGG" id="ssyi:EKG83_23490"/>
<dbReference type="Proteomes" id="UP000325787">
    <property type="component" value="Chromosome"/>
</dbReference>
<gene>
    <name evidence="3" type="ORF">EKG83_23490</name>
</gene>
<dbReference type="GO" id="GO:0016491">
    <property type="term" value="F:oxidoreductase activity"/>
    <property type="evidence" value="ECO:0007669"/>
    <property type="project" value="UniProtKB-KW"/>
</dbReference>
<dbReference type="Pfam" id="PF13561">
    <property type="entry name" value="adh_short_C2"/>
    <property type="match status" value="1"/>
</dbReference>
<dbReference type="OrthoDB" id="9787486at2"/>
<keyword evidence="2" id="KW-0560">Oxidoreductase</keyword>
<keyword evidence="4" id="KW-1185">Reference proteome</keyword>
<dbReference type="PANTHER" id="PTHR43477:SF1">
    <property type="entry name" value="DIHYDROANTICAPSIN 7-DEHYDROGENASE"/>
    <property type="match status" value="1"/>
</dbReference>
<accession>A0A5Q0H2R0</accession>
<dbReference type="InterPro" id="IPR051122">
    <property type="entry name" value="SDR_DHRS6-like"/>
</dbReference>
<dbReference type="PANTHER" id="PTHR43477">
    <property type="entry name" value="DIHYDROANTICAPSIN 7-DEHYDROGENASE"/>
    <property type="match status" value="1"/>
</dbReference>
<evidence type="ECO:0000313" key="4">
    <source>
        <dbReference type="Proteomes" id="UP000325787"/>
    </source>
</evidence>
<dbReference type="RefSeq" id="WP_033429368.1">
    <property type="nucleotide sequence ID" value="NZ_CP034550.1"/>
</dbReference>
<dbReference type="Gene3D" id="3.40.50.720">
    <property type="entry name" value="NAD(P)-binding Rossmann-like Domain"/>
    <property type="match status" value="1"/>
</dbReference>
<dbReference type="InterPro" id="IPR002347">
    <property type="entry name" value="SDR_fam"/>
</dbReference>
<sequence>MRVVVIGATGTIGAAVAAALNARGHEVVPASREGAVRVDLERPESVDALFAAVPGIDAVVCCAAGGALVPVDAGTDEEFTRGLRGKLLGQVLLLRRAVRHLPDGGSVTLTSGTFPGPTRGSAFGALTNTGLEAFVGAAAAELPRGLRVNVVSPGWVRETLLALGEAGGTPVAEVARAYVAAVEDGGVTGRALVPSACPSDVSV</sequence>
<dbReference type="PRINTS" id="PR00081">
    <property type="entry name" value="GDHRDH"/>
</dbReference>
<comment type="similarity">
    <text evidence="1">Belongs to the short-chain dehydrogenases/reductases (SDR) family.</text>
</comment>